<sequence length="89" mass="9964">MSSATTLNVLRWSSLAFGVFYGFTHQRAIRSEEKAAVAKHEYEHKESLIAKAKAEYAKNKNPAPASSQSVDFTDPNFDFEAFFNNMAKA</sequence>
<evidence type="ECO:0000256" key="5">
    <source>
        <dbReference type="ARBA" id="ARBA00022781"/>
    </source>
</evidence>
<comment type="similarity">
    <text evidence="2 11">Belongs to the ATPase e subunit family.</text>
</comment>
<comment type="subunit">
    <text evidence="11">F-type ATPases have 2 components, CF(1) - the catalytic core - and CF(0) - the membrane proton channel. CF(1) and CF(0) have multiple subunits.</text>
</comment>
<dbReference type="Proteomes" id="UP001583280">
    <property type="component" value="Unassembled WGS sequence"/>
</dbReference>
<keyword evidence="3 11" id="KW-0813">Transport</keyword>
<reference evidence="12 13" key="1">
    <citation type="journal article" date="2024" name="IMA Fungus">
        <title>IMA Genome - F19 : A genome assembly and annotation guide to empower mycologists, including annotated draft genome sequences of Ceratocystis pirilliformis, Diaporthe australafricana, Fusarium ophioides, Paecilomyces lecythidis, and Sporothrix stenoceras.</title>
        <authorList>
            <person name="Aylward J."/>
            <person name="Wilson A.M."/>
            <person name="Visagie C.M."/>
            <person name="Spraker J."/>
            <person name="Barnes I."/>
            <person name="Buitendag C."/>
            <person name="Ceriani C."/>
            <person name="Del Mar Angel L."/>
            <person name="du Plessis D."/>
            <person name="Fuchs T."/>
            <person name="Gasser K."/>
            <person name="Kramer D."/>
            <person name="Li W."/>
            <person name="Munsamy K."/>
            <person name="Piso A."/>
            <person name="Price J.L."/>
            <person name="Sonnekus B."/>
            <person name="Thomas C."/>
            <person name="van der Nest A."/>
            <person name="van Dijk A."/>
            <person name="van Heerden A."/>
            <person name="van Vuuren N."/>
            <person name="Yilmaz N."/>
            <person name="Duong T.A."/>
            <person name="van der Merwe N.A."/>
            <person name="Wingfield M.J."/>
            <person name="Wingfield B.D."/>
        </authorList>
    </citation>
    <scope>NUCLEOTIDE SEQUENCE [LARGE SCALE GENOMIC DNA]</scope>
    <source>
        <strain evidence="12 13">CMW 12675</strain>
    </source>
</reference>
<organism evidence="12 13">
    <name type="scientific">Ceratocystis pirilliformis</name>
    <dbReference type="NCBI Taxonomy" id="259994"/>
    <lineage>
        <taxon>Eukaryota</taxon>
        <taxon>Fungi</taxon>
        <taxon>Dikarya</taxon>
        <taxon>Ascomycota</taxon>
        <taxon>Pezizomycotina</taxon>
        <taxon>Sordariomycetes</taxon>
        <taxon>Hypocreomycetidae</taxon>
        <taxon>Microascales</taxon>
        <taxon>Ceratocystidaceae</taxon>
        <taxon>Ceratocystis</taxon>
    </lineage>
</organism>
<dbReference type="InterPro" id="IPR008386">
    <property type="entry name" value="ATP_synth_F0_esu_mt"/>
</dbReference>
<dbReference type="Pfam" id="PF05680">
    <property type="entry name" value="ATP-synt_E"/>
    <property type="match status" value="1"/>
</dbReference>
<keyword evidence="8 11" id="KW-0496">Mitochondrion</keyword>
<proteinExistence type="inferred from homology"/>
<evidence type="ECO:0000256" key="8">
    <source>
        <dbReference type="ARBA" id="ARBA00023128"/>
    </source>
</evidence>
<keyword evidence="13" id="KW-1185">Reference proteome</keyword>
<evidence type="ECO:0000313" key="13">
    <source>
        <dbReference type="Proteomes" id="UP001583280"/>
    </source>
</evidence>
<protein>
    <recommendedName>
        <fullName evidence="11">ATP synthase F(0) complex subunit e, mitochondrial</fullName>
    </recommendedName>
</protein>
<evidence type="ECO:0000256" key="7">
    <source>
        <dbReference type="ARBA" id="ARBA00023065"/>
    </source>
</evidence>
<evidence type="ECO:0000256" key="9">
    <source>
        <dbReference type="ARBA" id="ARBA00023136"/>
    </source>
</evidence>
<evidence type="ECO:0000313" key="12">
    <source>
        <dbReference type="EMBL" id="KAL1893230.1"/>
    </source>
</evidence>
<dbReference type="EMBL" id="JAWDJO010000114">
    <property type="protein sequence ID" value="KAL1893230.1"/>
    <property type="molecule type" value="Genomic_DNA"/>
</dbReference>
<keyword evidence="4 11" id="KW-0138">CF(0)</keyword>
<evidence type="ECO:0000256" key="4">
    <source>
        <dbReference type="ARBA" id="ARBA00022547"/>
    </source>
</evidence>
<name>A0ABR3YXV7_9PEZI</name>
<evidence type="ECO:0000256" key="2">
    <source>
        <dbReference type="ARBA" id="ARBA00007333"/>
    </source>
</evidence>
<keyword evidence="6 11" id="KW-0999">Mitochondrion inner membrane</keyword>
<keyword evidence="9" id="KW-0472">Membrane</keyword>
<evidence type="ECO:0000256" key="6">
    <source>
        <dbReference type="ARBA" id="ARBA00022792"/>
    </source>
</evidence>
<keyword evidence="5 11" id="KW-0375">Hydrogen ion transport</keyword>
<keyword evidence="10 11" id="KW-0066">ATP synthesis</keyword>
<evidence type="ECO:0000256" key="11">
    <source>
        <dbReference type="RuleBase" id="RU367005"/>
    </source>
</evidence>
<comment type="function">
    <text evidence="11">Subunit e, of the mitochondrial membrane ATP synthase complex (F(1)F(0) ATP synthase or Complex V) that produces ATP from ADP in the presence of a proton gradient across the membrane which is generated by electron transport complexes of the respiratory chain. ATP synthase complex consist of a soluble F(1) head domain - the catalytic core - and a membrane F(1) domain - the membrane proton channel. These two domains are linked by a central stalk rotating inside the F(1) region and a stationary peripheral stalk. During catalysis, ATP synthesis in the catalytic domain of F(1) is coupled via a rotary mechanism of the central stalk subunits to proton translocation. In vivo, can only synthesize ATP although its ATP hydrolase activity can be activated artificially in vitro. Part of the complex F(0) domain.</text>
</comment>
<evidence type="ECO:0000256" key="3">
    <source>
        <dbReference type="ARBA" id="ARBA00022448"/>
    </source>
</evidence>
<comment type="caution">
    <text evidence="12">The sequence shown here is derived from an EMBL/GenBank/DDBJ whole genome shotgun (WGS) entry which is preliminary data.</text>
</comment>
<accession>A0ABR3YXV7</accession>
<evidence type="ECO:0000256" key="1">
    <source>
        <dbReference type="ARBA" id="ARBA00004273"/>
    </source>
</evidence>
<evidence type="ECO:0000256" key="10">
    <source>
        <dbReference type="ARBA" id="ARBA00023310"/>
    </source>
</evidence>
<comment type="subcellular location">
    <subcellularLocation>
        <location evidence="1 11">Mitochondrion inner membrane</location>
    </subcellularLocation>
</comment>
<keyword evidence="7 11" id="KW-0406">Ion transport</keyword>
<gene>
    <name evidence="12" type="primary">TIM11</name>
    <name evidence="12" type="ORF">Cpir12675_004208</name>
</gene>